<protein>
    <submittedName>
        <fullName evidence="2">Uncharacterized protein</fullName>
    </submittedName>
</protein>
<dbReference type="AlphaFoldDB" id="A0A9Q1F263"/>
<sequence>MEEMDAAHAVSATGRENAPLDPQPAPRMLGNWCWCSCGLCKAMPTKVECSCCNDWELLAAQLEKMADHQDDPRTTCITHHKDFPALLNPAVLETFFHIPKINWKRQPAHQAPDGELTVELVGYRIVLEWILPDEKLRRGNRQVLPSFIILAIRERYPSPTGQYVGFKEAEEADNLMYGGRHLKDYIDVPC</sequence>
<dbReference type="OrthoDB" id="9898867at2759"/>
<dbReference type="PANTHER" id="PTHR36981">
    <property type="entry name" value="ZGC:195170"/>
    <property type="match status" value="1"/>
</dbReference>
<dbReference type="EMBL" id="JAINUF010000009">
    <property type="protein sequence ID" value="KAJ8349465.1"/>
    <property type="molecule type" value="Genomic_DNA"/>
</dbReference>
<dbReference type="PANTHER" id="PTHR36981:SF1">
    <property type="entry name" value="P2X PURINORECEPTOR 7 INTRACELLULAR DOMAIN-CONTAINING PROTEIN"/>
    <property type="match status" value="1"/>
</dbReference>
<evidence type="ECO:0000256" key="1">
    <source>
        <dbReference type="SAM" id="MobiDB-lite"/>
    </source>
</evidence>
<evidence type="ECO:0000313" key="2">
    <source>
        <dbReference type="EMBL" id="KAJ8349465.1"/>
    </source>
</evidence>
<feature type="region of interest" description="Disordered" evidence="1">
    <location>
        <begin position="1"/>
        <end position="21"/>
    </location>
</feature>
<evidence type="ECO:0000313" key="3">
    <source>
        <dbReference type="Proteomes" id="UP001152622"/>
    </source>
</evidence>
<accession>A0A9Q1F263</accession>
<gene>
    <name evidence="2" type="ORF">SKAU_G00245950</name>
</gene>
<name>A0A9Q1F263_SYNKA</name>
<reference evidence="2" key="1">
    <citation type="journal article" date="2023" name="Science">
        <title>Genome structures resolve the early diversification of teleost fishes.</title>
        <authorList>
            <person name="Parey E."/>
            <person name="Louis A."/>
            <person name="Montfort J."/>
            <person name="Bouchez O."/>
            <person name="Roques C."/>
            <person name="Iampietro C."/>
            <person name="Lluch J."/>
            <person name="Castinel A."/>
            <person name="Donnadieu C."/>
            <person name="Desvignes T."/>
            <person name="Floi Bucao C."/>
            <person name="Jouanno E."/>
            <person name="Wen M."/>
            <person name="Mejri S."/>
            <person name="Dirks R."/>
            <person name="Jansen H."/>
            <person name="Henkel C."/>
            <person name="Chen W.J."/>
            <person name="Zahm M."/>
            <person name="Cabau C."/>
            <person name="Klopp C."/>
            <person name="Thompson A.W."/>
            <person name="Robinson-Rechavi M."/>
            <person name="Braasch I."/>
            <person name="Lecointre G."/>
            <person name="Bobe J."/>
            <person name="Postlethwait J.H."/>
            <person name="Berthelot C."/>
            <person name="Roest Crollius H."/>
            <person name="Guiguen Y."/>
        </authorList>
    </citation>
    <scope>NUCLEOTIDE SEQUENCE</scope>
    <source>
        <strain evidence="2">WJC10195</strain>
    </source>
</reference>
<dbReference type="Proteomes" id="UP001152622">
    <property type="component" value="Chromosome 9"/>
</dbReference>
<proteinExistence type="predicted"/>
<organism evidence="2 3">
    <name type="scientific">Synaphobranchus kaupii</name>
    <name type="common">Kaup's arrowtooth eel</name>
    <dbReference type="NCBI Taxonomy" id="118154"/>
    <lineage>
        <taxon>Eukaryota</taxon>
        <taxon>Metazoa</taxon>
        <taxon>Chordata</taxon>
        <taxon>Craniata</taxon>
        <taxon>Vertebrata</taxon>
        <taxon>Euteleostomi</taxon>
        <taxon>Actinopterygii</taxon>
        <taxon>Neopterygii</taxon>
        <taxon>Teleostei</taxon>
        <taxon>Anguilliformes</taxon>
        <taxon>Synaphobranchidae</taxon>
        <taxon>Synaphobranchus</taxon>
    </lineage>
</organism>
<comment type="caution">
    <text evidence="2">The sequence shown here is derived from an EMBL/GenBank/DDBJ whole genome shotgun (WGS) entry which is preliminary data.</text>
</comment>
<keyword evidence="3" id="KW-1185">Reference proteome</keyword>